<dbReference type="Proteomes" id="UP001501153">
    <property type="component" value="Unassembled WGS sequence"/>
</dbReference>
<dbReference type="InterPro" id="IPR007296">
    <property type="entry name" value="DUF403"/>
</dbReference>
<accession>A0ABP8I045</accession>
<proteinExistence type="predicted"/>
<evidence type="ECO:0000313" key="2">
    <source>
        <dbReference type="EMBL" id="GAA4348593.1"/>
    </source>
</evidence>
<feature type="domain" description="DUF403" evidence="1">
    <location>
        <begin position="1"/>
        <end position="308"/>
    </location>
</feature>
<keyword evidence="3" id="KW-1185">Reference proteome</keyword>
<dbReference type="PANTHER" id="PTHR34595:SF7">
    <property type="entry name" value="SLL1039 PROTEIN"/>
    <property type="match status" value="1"/>
</dbReference>
<dbReference type="Pfam" id="PF04168">
    <property type="entry name" value="Alpha-E"/>
    <property type="match status" value="1"/>
</dbReference>
<dbReference type="RefSeq" id="WP_345233437.1">
    <property type="nucleotide sequence ID" value="NZ_BAABGZ010000008.1"/>
</dbReference>
<name>A0ABP8I045_9BACT</name>
<sequence length="311" mass="36048">MLSRVADTLYWLARYMDRTQAMLQVIRVQYQVSQDYPSDTSWRPLLYSYGSRRPDEVTAMEKDTPRVLEHLILDKDNPASTYNNVLQARENARAVQDHITQEVWQCLNSFYHAIREGDLPEQIRNGDPLSGIDELMRHGLVFIGAVQHNMPRDDSYGYLHLGRLLERTLQTADTLRIQWPVVAEQMQRGGPIPQLRYLVHSLAGLELYLRSNRGNFNPDSVLEFVLHSRSFPHSLDASLSRLKWYFERLKAESPPESYRELEFKIGRLASEVKFSNVSPTRPAQLDEFLLHTRKELLDIAVTLGKSFFGRS</sequence>
<organism evidence="2 3">
    <name type="scientific">Hymenobacter saemangeumensis</name>
    <dbReference type="NCBI Taxonomy" id="1084522"/>
    <lineage>
        <taxon>Bacteria</taxon>
        <taxon>Pseudomonadati</taxon>
        <taxon>Bacteroidota</taxon>
        <taxon>Cytophagia</taxon>
        <taxon>Cytophagales</taxon>
        <taxon>Hymenobacteraceae</taxon>
        <taxon>Hymenobacter</taxon>
    </lineage>
</organism>
<dbReference type="PANTHER" id="PTHR34595">
    <property type="entry name" value="BLR5612 PROTEIN"/>
    <property type="match status" value="1"/>
</dbReference>
<evidence type="ECO:0000313" key="3">
    <source>
        <dbReference type="Proteomes" id="UP001501153"/>
    </source>
</evidence>
<gene>
    <name evidence="2" type="ORF">GCM10023185_04660</name>
</gene>
<protein>
    <submittedName>
        <fullName evidence="2">Alpha-E domain-containing protein</fullName>
    </submittedName>
</protein>
<comment type="caution">
    <text evidence="2">The sequence shown here is derived from an EMBL/GenBank/DDBJ whole genome shotgun (WGS) entry which is preliminary data.</text>
</comment>
<evidence type="ECO:0000259" key="1">
    <source>
        <dbReference type="Pfam" id="PF04168"/>
    </source>
</evidence>
<reference evidence="3" key="1">
    <citation type="journal article" date="2019" name="Int. J. Syst. Evol. Microbiol.">
        <title>The Global Catalogue of Microorganisms (GCM) 10K type strain sequencing project: providing services to taxonomists for standard genome sequencing and annotation.</title>
        <authorList>
            <consortium name="The Broad Institute Genomics Platform"/>
            <consortium name="The Broad Institute Genome Sequencing Center for Infectious Disease"/>
            <person name="Wu L."/>
            <person name="Ma J."/>
        </authorList>
    </citation>
    <scope>NUCLEOTIDE SEQUENCE [LARGE SCALE GENOMIC DNA]</scope>
    <source>
        <strain evidence="3">JCM 17923</strain>
    </source>
</reference>
<dbReference type="EMBL" id="BAABGZ010000008">
    <property type="protein sequence ID" value="GAA4348593.1"/>
    <property type="molecule type" value="Genomic_DNA"/>
</dbReference>
<dbReference type="InterPro" id="IPR051680">
    <property type="entry name" value="ATP-dep_Glu-Cys_Ligase-2"/>
</dbReference>